<dbReference type="InterPro" id="IPR001670">
    <property type="entry name" value="ADH_Fe/GldA"/>
</dbReference>
<evidence type="ECO:0000313" key="3">
    <source>
        <dbReference type="EMBL" id="MDB7085494.1"/>
    </source>
</evidence>
<comment type="caution">
    <text evidence="3">The sequence shown here is derived from an EMBL/GenBank/DDBJ whole genome shotgun (WGS) entry which is preliminary data.</text>
</comment>
<evidence type="ECO:0000259" key="2">
    <source>
        <dbReference type="Pfam" id="PF00465"/>
    </source>
</evidence>
<dbReference type="Proteomes" id="UP001211987">
    <property type="component" value="Unassembled WGS sequence"/>
</dbReference>
<dbReference type="GO" id="GO:0046872">
    <property type="term" value="F:metal ion binding"/>
    <property type="evidence" value="ECO:0007669"/>
    <property type="project" value="InterPro"/>
</dbReference>
<evidence type="ECO:0000256" key="1">
    <source>
        <dbReference type="ARBA" id="ARBA00023002"/>
    </source>
</evidence>
<dbReference type="Gene3D" id="3.40.50.1970">
    <property type="match status" value="1"/>
</dbReference>
<dbReference type="EMBL" id="JAQLKE010000041">
    <property type="protein sequence ID" value="MDB7085494.1"/>
    <property type="molecule type" value="Genomic_DNA"/>
</dbReference>
<dbReference type="RefSeq" id="WP_199413622.1">
    <property type="nucleotide sequence ID" value="NZ_JAQLKE010000041.1"/>
</dbReference>
<proteinExistence type="predicted"/>
<protein>
    <submittedName>
        <fullName evidence="3">Iron-containing alcohol dehydrogenase</fullName>
        <ecNumber evidence="3">1.1.1.1</ecNumber>
    </submittedName>
</protein>
<dbReference type="GO" id="GO:0004022">
    <property type="term" value="F:alcohol dehydrogenase (NAD+) activity"/>
    <property type="evidence" value="ECO:0007669"/>
    <property type="project" value="UniProtKB-EC"/>
</dbReference>
<keyword evidence="1 3" id="KW-0560">Oxidoreductase</keyword>
<dbReference type="Pfam" id="PF00465">
    <property type="entry name" value="Fe-ADH"/>
    <property type="match status" value="1"/>
</dbReference>
<reference evidence="3" key="1">
    <citation type="submission" date="2023-01" db="EMBL/GenBank/DDBJ databases">
        <title>Human gut microbiome strain richness.</title>
        <authorList>
            <person name="Chen-Liaw A."/>
        </authorList>
    </citation>
    <scope>NUCLEOTIDE SEQUENCE</scope>
    <source>
        <strain evidence="3">1001217st2_G6_1001217B_191108</strain>
    </source>
</reference>
<dbReference type="EC" id="1.1.1.1" evidence="3"/>
<dbReference type="SUPFAM" id="SSF56796">
    <property type="entry name" value="Dehydroquinate synthase-like"/>
    <property type="match status" value="1"/>
</dbReference>
<gene>
    <name evidence="3" type="ORF">PM738_16925</name>
</gene>
<name>A0AB35IQ19_9FIRM</name>
<organism evidence="3 4">
    <name type="scientific">Thomasclavelia ramosa</name>
    <dbReference type="NCBI Taxonomy" id="1547"/>
    <lineage>
        <taxon>Bacteria</taxon>
        <taxon>Bacillati</taxon>
        <taxon>Bacillota</taxon>
        <taxon>Erysipelotrichia</taxon>
        <taxon>Erysipelotrichales</taxon>
        <taxon>Coprobacillaceae</taxon>
        <taxon>Thomasclavelia</taxon>
    </lineage>
</organism>
<accession>A0AB35IQ19</accession>
<evidence type="ECO:0000313" key="4">
    <source>
        <dbReference type="Proteomes" id="UP001211987"/>
    </source>
</evidence>
<feature type="domain" description="Alcohol dehydrogenase iron-type/glycerol dehydrogenase GldA" evidence="2">
    <location>
        <begin position="10"/>
        <end position="55"/>
    </location>
</feature>
<sequence length="93" mass="10957">MINNFEYYSPTRVVFGKETEQQVGKLIKEYGGGRVLIVYGSNSAIRSGLLEKVKKFYYRRISISLNWVVLFQIHILRKYMKVFSLAKVKFEQL</sequence>
<dbReference type="AlphaFoldDB" id="A0AB35IQ19"/>